<keyword evidence="7 8" id="KW-0472">Membrane</keyword>
<comment type="function">
    <text evidence="8">Essential subunit of the Sec protein translocation channel SecYEG. Clamps together the 2 halves of SecY. May contact the channel plug during translocation.</text>
</comment>
<dbReference type="GeneID" id="57239817"/>
<proteinExistence type="inferred from homology"/>
<dbReference type="Proteomes" id="UP000030146">
    <property type="component" value="Unassembled WGS sequence"/>
</dbReference>
<comment type="subcellular location">
    <subcellularLocation>
        <location evidence="8">Cell membrane</location>
        <topology evidence="8">Single-pass membrane protein</topology>
    </subcellularLocation>
    <subcellularLocation>
        <location evidence="1">Membrane</location>
    </subcellularLocation>
</comment>
<evidence type="ECO:0000256" key="5">
    <source>
        <dbReference type="ARBA" id="ARBA00022989"/>
    </source>
</evidence>
<evidence type="ECO:0000256" key="2">
    <source>
        <dbReference type="ARBA" id="ARBA00022448"/>
    </source>
</evidence>
<evidence type="ECO:0000256" key="6">
    <source>
        <dbReference type="ARBA" id="ARBA00023010"/>
    </source>
</evidence>
<dbReference type="GO" id="GO:0065002">
    <property type="term" value="P:intracellular protein transmembrane transport"/>
    <property type="evidence" value="ECO:0007669"/>
    <property type="project" value="UniProtKB-UniRule"/>
</dbReference>
<dbReference type="GO" id="GO:0043952">
    <property type="term" value="P:protein transport by the Sec complex"/>
    <property type="evidence" value="ECO:0007669"/>
    <property type="project" value="UniProtKB-UniRule"/>
</dbReference>
<dbReference type="GO" id="GO:0008320">
    <property type="term" value="F:protein transmembrane transporter activity"/>
    <property type="evidence" value="ECO:0007669"/>
    <property type="project" value="UniProtKB-UniRule"/>
</dbReference>
<keyword evidence="8" id="KW-1003">Cell membrane</keyword>
<evidence type="ECO:0000313" key="9">
    <source>
        <dbReference type="EMBL" id="KGN84561.1"/>
    </source>
</evidence>
<dbReference type="HAMAP" id="MF_00422">
    <property type="entry name" value="SecE"/>
    <property type="match status" value="1"/>
</dbReference>
<organism evidence="9 12">
    <name type="scientific">Porphyromonas gulae</name>
    <dbReference type="NCBI Taxonomy" id="111105"/>
    <lineage>
        <taxon>Bacteria</taxon>
        <taxon>Pseudomonadati</taxon>
        <taxon>Bacteroidota</taxon>
        <taxon>Bacteroidia</taxon>
        <taxon>Bacteroidales</taxon>
        <taxon>Porphyromonadaceae</taxon>
        <taxon>Porphyromonas</taxon>
    </lineage>
</organism>
<dbReference type="EMBL" id="JRAI01000002">
    <property type="protein sequence ID" value="KGN88238.1"/>
    <property type="molecule type" value="Genomic_DNA"/>
</dbReference>
<evidence type="ECO:0000256" key="7">
    <source>
        <dbReference type="ARBA" id="ARBA00023136"/>
    </source>
</evidence>
<dbReference type="GO" id="GO:0009306">
    <property type="term" value="P:protein secretion"/>
    <property type="evidence" value="ECO:0007669"/>
    <property type="project" value="UniProtKB-UniRule"/>
</dbReference>
<dbReference type="PATRIC" id="fig|111105.18.peg.415"/>
<dbReference type="InterPro" id="IPR001901">
    <property type="entry name" value="Translocase_SecE/Sec61-g"/>
</dbReference>
<evidence type="ECO:0000256" key="8">
    <source>
        <dbReference type="HAMAP-Rule" id="MF_00422"/>
    </source>
</evidence>
<dbReference type="Gene3D" id="1.20.5.1030">
    <property type="entry name" value="Preprotein translocase secy subunit"/>
    <property type="match status" value="1"/>
</dbReference>
<dbReference type="EMBL" id="JRAK01000143">
    <property type="protein sequence ID" value="KGN84561.1"/>
    <property type="molecule type" value="Genomic_DNA"/>
</dbReference>
<comment type="similarity">
    <text evidence="8">Belongs to the SecE/SEC61-gamma family.</text>
</comment>
<dbReference type="InterPro" id="IPR038379">
    <property type="entry name" value="SecE_sf"/>
</dbReference>
<dbReference type="GeneID" id="29256751"/>
<dbReference type="RefSeq" id="WP_004584915.1">
    <property type="nucleotide sequence ID" value="NZ_JASBZW010000004.1"/>
</dbReference>
<dbReference type="NCBIfam" id="TIGR00964">
    <property type="entry name" value="secE_bact"/>
    <property type="match status" value="1"/>
</dbReference>
<evidence type="ECO:0000313" key="12">
    <source>
        <dbReference type="Proteomes" id="UP000030146"/>
    </source>
</evidence>
<keyword evidence="2 8" id="KW-0813">Transport</keyword>
<sequence>MKLFNKIGTSITDSYNELVHKVSWPTRSELTNSAVVVMIASLIIALFVFVVDTAFERIMELVYKLVF</sequence>
<keyword evidence="12" id="KW-1185">Reference proteome</keyword>
<dbReference type="GO" id="GO:0006605">
    <property type="term" value="P:protein targeting"/>
    <property type="evidence" value="ECO:0007669"/>
    <property type="project" value="UniProtKB-UniRule"/>
</dbReference>
<evidence type="ECO:0000256" key="1">
    <source>
        <dbReference type="ARBA" id="ARBA00004370"/>
    </source>
</evidence>
<keyword evidence="4 8" id="KW-0653">Protein transport</keyword>
<accession>A0A099WVN7</accession>
<dbReference type="GO" id="GO:0005886">
    <property type="term" value="C:plasma membrane"/>
    <property type="evidence" value="ECO:0007669"/>
    <property type="project" value="UniProtKB-SubCell"/>
</dbReference>
<keyword evidence="3 8" id="KW-0812">Transmembrane</keyword>
<dbReference type="Pfam" id="PF00584">
    <property type="entry name" value="SecE"/>
    <property type="match status" value="1"/>
</dbReference>
<evidence type="ECO:0000256" key="3">
    <source>
        <dbReference type="ARBA" id="ARBA00022692"/>
    </source>
</evidence>
<evidence type="ECO:0000256" key="4">
    <source>
        <dbReference type="ARBA" id="ARBA00022927"/>
    </source>
</evidence>
<comment type="subunit">
    <text evidence="8">Component of the Sec protein translocase complex. Heterotrimer consisting of SecY, SecE and SecG subunits. The heterotrimers can form oligomers, although 1 heterotrimer is thought to be able to translocate proteins. Interacts with the ribosome. Interacts with SecDF, and other proteins may be involved. Interacts with SecA.</text>
</comment>
<dbReference type="Proteomes" id="UP000030130">
    <property type="component" value="Unassembled WGS sequence"/>
</dbReference>
<evidence type="ECO:0000313" key="10">
    <source>
        <dbReference type="EMBL" id="KGN88238.1"/>
    </source>
</evidence>
<gene>
    <name evidence="8" type="primary">secE</name>
    <name evidence="10" type="ORF">HR08_00110</name>
    <name evidence="9" type="ORF">HR15_10795</name>
</gene>
<reference evidence="10 11" key="1">
    <citation type="submission" date="2014-08" db="EMBL/GenBank/DDBJ databases">
        <title>Porphyromonas gulae strain:COT-052_OH1451 Genome sequencing.</title>
        <authorList>
            <person name="Wallis C."/>
            <person name="Deusch O."/>
            <person name="O'Flynn C."/>
            <person name="Davis I."/>
            <person name="Jospin G."/>
            <person name="Darling A.E."/>
            <person name="Coil D.A."/>
            <person name="Alexiev A."/>
            <person name="Horsfall A."/>
            <person name="Kirkwood N."/>
            <person name="Harris S."/>
            <person name="Eisen J.A."/>
        </authorList>
    </citation>
    <scope>NUCLEOTIDE SEQUENCE [LARGE SCALE GENOMIC DNA]</scope>
    <source>
        <strain evidence="11">COT-052 OH1451</strain>
        <strain evidence="10">COT-052_OH1451</strain>
    </source>
</reference>
<evidence type="ECO:0000313" key="11">
    <source>
        <dbReference type="Proteomes" id="UP000030130"/>
    </source>
</evidence>
<dbReference type="OrthoDB" id="9810735at2"/>
<reference evidence="9 12" key="2">
    <citation type="submission" date="2014-08" db="EMBL/GenBank/DDBJ databases">
        <title>Porphyromonas gulae strain:COT-052_OH3439 Genome sequencing.</title>
        <authorList>
            <person name="Wallis C."/>
            <person name="Deusch O."/>
            <person name="O'Flynn C."/>
            <person name="Davis I."/>
            <person name="Jospin G."/>
            <person name="Darling A.E."/>
            <person name="Coil D.A."/>
            <person name="Alexiev A."/>
            <person name="Horsfall A."/>
            <person name="Kirkwood N."/>
            <person name="Harris S."/>
            <person name="Eisen J.A."/>
        </authorList>
    </citation>
    <scope>NUCLEOTIDE SEQUENCE [LARGE SCALE GENOMIC DNA]</scope>
    <source>
        <strain evidence="12">COT-052 OH3439</strain>
        <strain evidence="9">COT-052_OH3439</strain>
    </source>
</reference>
<dbReference type="STRING" id="111105.HR09_05600"/>
<comment type="caution">
    <text evidence="9">The sequence shown here is derived from an EMBL/GenBank/DDBJ whole genome shotgun (WGS) entry which is preliminary data.</text>
</comment>
<name>A0A099WVN7_9PORP</name>
<dbReference type="InterPro" id="IPR005807">
    <property type="entry name" value="SecE_bac"/>
</dbReference>
<keyword evidence="5 8" id="KW-1133">Transmembrane helix</keyword>
<keyword evidence="6 8" id="KW-0811">Translocation</keyword>
<protein>
    <recommendedName>
        <fullName evidence="8">Protein translocase subunit SecE</fullName>
    </recommendedName>
</protein>
<feature type="transmembrane region" description="Helical" evidence="8">
    <location>
        <begin position="34"/>
        <end position="55"/>
    </location>
</feature>
<dbReference type="eggNOG" id="COG0690">
    <property type="taxonomic scope" value="Bacteria"/>
</dbReference>
<dbReference type="AlphaFoldDB" id="A0A099WVN7"/>